<dbReference type="Gene3D" id="1.10.10.60">
    <property type="entry name" value="Homeodomain-like"/>
    <property type="match status" value="2"/>
</dbReference>
<reference evidence="6" key="1">
    <citation type="journal article" date="2019" name="Int. J. Syst. Evol. Microbiol.">
        <title>The Global Catalogue of Microorganisms (GCM) 10K type strain sequencing project: providing services to taxonomists for standard genome sequencing and annotation.</title>
        <authorList>
            <consortium name="The Broad Institute Genomics Platform"/>
            <consortium name="The Broad Institute Genome Sequencing Center for Infectious Disease"/>
            <person name="Wu L."/>
            <person name="Ma J."/>
        </authorList>
    </citation>
    <scope>NUCLEOTIDE SEQUENCE [LARGE SCALE GENOMIC DNA]</scope>
    <source>
        <strain evidence="6">CGMCC 1.3240</strain>
    </source>
</reference>
<dbReference type="InterPro" id="IPR018060">
    <property type="entry name" value="HTH_AraC"/>
</dbReference>
<sequence length="281" mass="32070">MPDSMFAGSGRPSLRYAGALDMPAGERFVNPLHHNPEEAELMLIAEGEGAFIFDGQRYFAGPGTIMLYNQGIWHDERSHSHIPFRTLYLGIANLQLSGLPPGYFIVRNESPVISLGEHYFSLAQRFRELVEAKHSREADSDLLADHLLMVFLIELARIIHQPKTPDFRPAALASSQTVHLTKRLIHERYIHDITLEELARHAHISPYHLCRLFKKETGHTLFQYITHYRMDVAKRYLTTTEETIANIAGLVGYRNESYFQSLFKRCIGTSPGRYRAAPAHK</sequence>
<dbReference type="InterPro" id="IPR020449">
    <property type="entry name" value="Tscrpt_reg_AraC-type_HTH"/>
</dbReference>
<evidence type="ECO:0000313" key="6">
    <source>
        <dbReference type="Proteomes" id="UP001596047"/>
    </source>
</evidence>
<keyword evidence="3" id="KW-0804">Transcription</keyword>
<gene>
    <name evidence="5" type="ORF">ACFPYJ_19460</name>
</gene>
<dbReference type="SUPFAM" id="SSF51215">
    <property type="entry name" value="Regulatory protein AraC"/>
    <property type="match status" value="1"/>
</dbReference>
<dbReference type="Proteomes" id="UP001596047">
    <property type="component" value="Unassembled WGS sequence"/>
</dbReference>
<keyword evidence="1" id="KW-0805">Transcription regulation</keyword>
<accession>A0ABW0W2T5</accession>
<evidence type="ECO:0000256" key="3">
    <source>
        <dbReference type="ARBA" id="ARBA00023163"/>
    </source>
</evidence>
<dbReference type="InterPro" id="IPR003313">
    <property type="entry name" value="AraC-bd"/>
</dbReference>
<dbReference type="InterPro" id="IPR050204">
    <property type="entry name" value="AraC_XylS_family_regulators"/>
</dbReference>
<dbReference type="PROSITE" id="PS01124">
    <property type="entry name" value="HTH_ARAC_FAMILY_2"/>
    <property type="match status" value="1"/>
</dbReference>
<protein>
    <submittedName>
        <fullName evidence="5">AraC family transcriptional regulator</fullName>
    </submittedName>
</protein>
<dbReference type="PANTHER" id="PTHR46796">
    <property type="entry name" value="HTH-TYPE TRANSCRIPTIONAL ACTIVATOR RHAS-RELATED"/>
    <property type="match status" value="1"/>
</dbReference>
<evidence type="ECO:0000259" key="4">
    <source>
        <dbReference type="PROSITE" id="PS01124"/>
    </source>
</evidence>
<keyword evidence="2" id="KW-0238">DNA-binding</keyword>
<dbReference type="Gene3D" id="2.60.120.10">
    <property type="entry name" value="Jelly Rolls"/>
    <property type="match status" value="1"/>
</dbReference>
<dbReference type="EMBL" id="JBHSOW010000070">
    <property type="protein sequence ID" value="MFC5651244.1"/>
    <property type="molecule type" value="Genomic_DNA"/>
</dbReference>
<dbReference type="InterPro" id="IPR037923">
    <property type="entry name" value="HTH-like"/>
</dbReference>
<dbReference type="InterPro" id="IPR014710">
    <property type="entry name" value="RmlC-like_jellyroll"/>
</dbReference>
<dbReference type="CDD" id="cd02208">
    <property type="entry name" value="cupin_RmlC-like"/>
    <property type="match status" value="1"/>
</dbReference>
<dbReference type="Pfam" id="PF12833">
    <property type="entry name" value="HTH_18"/>
    <property type="match status" value="1"/>
</dbReference>
<dbReference type="PRINTS" id="PR00032">
    <property type="entry name" value="HTHARAC"/>
</dbReference>
<evidence type="ECO:0000256" key="2">
    <source>
        <dbReference type="ARBA" id="ARBA00023125"/>
    </source>
</evidence>
<keyword evidence="6" id="KW-1185">Reference proteome</keyword>
<proteinExistence type="predicted"/>
<dbReference type="Pfam" id="PF02311">
    <property type="entry name" value="AraC_binding"/>
    <property type="match status" value="1"/>
</dbReference>
<evidence type="ECO:0000256" key="1">
    <source>
        <dbReference type="ARBA" id="ARBA00023015"/>
    </source>
</evidence>
<dbReference type="SMART" id="SM00342">
    <property type="entry name" value="HTH_ARAC"/>
    <property type="match status" value="1"/>
</dbReference>
<dbReference type="RefSeq" id="WP_379189852.1">
    <property type="nucleotide sequence ID" value="NZ_JBHSOW010000070.1"/>
</dbReference>
<comment type="caution">
    <text evidence="5">The sequence shown here is derived from an EMBL/GenBank/DDBJ whole genome shotgun (WGS) entry which is preliminary data.</text>
</comment>
<organism evidence="5 6">
    <name type="scientific">Paenibacillus solisilvae</name>
    <dbReference type="NCBI Taxonomy" id="2486751"/>
    <lineage>
        <taxon>Bacteria</taxon>
        <taxon>Bacillati</taxon>
        <taxon>Bacillota</taxon>
        <taxon>Bacilli</taxon>
        <taxon>Bacillales</taxon>
        <taxon>Paenibacillaceae</taxon>
        <taxon>Paenibacillus</taxon>
    </lineage>
</organism>
<dbReference type="InterPro" id="IPR009057">
    <property type="entry name" value="Homeodomain-like_sf"/>
</dbReference>
<evidence type="ECO:0000313" key="5">
    <source>
        <dbReference type="EMBL" id="MFC5651244.1"/>
    </source>
</evidence>
<feature type="domain" description="HTH araC/xylS-type" evidence="4">
    <location>
        <begin position="179"/>
        <end position="277"/>
    </location>
</feature>
<name>A0ABW0W2T5_9BACL</name>
<dbReference type="SUPFAM" id="SSF46689">
    <property type="entry name" value="Homeodomain-like"/>
    <property type="match status" value="2"/>
</dbReference>